<dbReference type="InterPro" id="IPR036953">
    <property type="entry name" value="GreA/GreB_C_sf"/>
</dbReference>
<keyword evidence="6" id="KW-0648">Protein biosynthesis</keyword>
<evidence type="ECO:0000256" key="2">
    <source>
        <dbReference type="ARBA" id="ARBA00023015"/>
    </source>
</evidence>
<organism evidence="6 7">
    <name type="scientific">Deinococcus roseus</name>
    <dbReference type="NCBI Taxonomy" id="392414"/>
    <lineage>
        <taxon>Bacteria</taxon>
        <taxon>Thermotogati</taxon>
        <taxon>Deinococcota</taxon>
        <taxon>Deinococci</taxon>
        <taxon>Deinococcales</taxon>
        <taxon>Deinococcaceae</taxon>
        <taxon>Deinococcus</taxon>
    </lineage>
</organism>
<reference evidence="7" key="1">
    <citation type="journal article" date="2019" name="Int. J. Syst. Evol. Microbiol.">
        <title>The Global Catalogue of Microorganisms (GCM) 10K type strain sequencing project: providing services to taxonomists for standard genome sequencing and annotation.</title>
        <authorList>
            <consortium name="The Broad Institute Genomics Platform"/>
            <consortium name="The Broad Institute Genome Sequencing Center for Infectious Disease"/>
            <person name="Wu L."/>
            <person name="Ma J."/>
        </authorList>
    </citation>
    <scope>NUCLEOTIDE SEQUENCE [LARGE SCALE GENOMIC DNA]</scope>
    <source>
        <strain evidence="7">JCM 14370</strain>
    </source>
</reference>
<dbReference type="RefSeq" id="WP_188999724.1">
    <property type="nucleotide sequence ID" value="NZ_BMOD01000002.1"/>
</dbReference>
<dbReference type="InterPro" id="IPR022691">
    <property type="entry name" value="Tscrpt_elong_fac_GreA/B_N"/>
</dbReference>
<evidence type="ECO:0000256" key="1">
    <source>
        <dbReference type="ARBA" id="ARBA00008213"/>
    </source>
</evidence>
<dbReference type="InterPro" id="IPR023459">
    <property type="entry name" value="Tscrpt_elong_fac_GreA/B_fam"/>
</dbReference>
<dbReference type="Proteomes" id="UP000632222">
    <property type="component" value="Unassembled WGS sequence"/>
</dbReference>
<proteinExistence type="inferred from homology"/>
<comment type="similarity">
    <text evidence="1">Belongs to the GreA/GreB family.</text>
</comment>
<dbReference type="Gene3D" id="1.10.287.180">
    <property type="entry name" value="Transcription elongation factor, GreA/GreB, N-terminal domain"/>
    <property type="match status" value="1"/>
</dbReference>
<dbReference type="InterPro" id="IPR018151">
    <property type="entry name" value="TF_GreA/GreB_CS"/>
</dbReference>
<name>A0ABQ2CYM7_9DEIO</name>
<evidence type="ECO:0000313" key="6">
    <source>
        <dbReference type="EMBL" id="GGJ22616.1"/>
    </source>
</evidence>
<dbReference type="PANTHER" id="PTHR30437:SF4">
    <property type="entry name" value="TRANSCRIPTION ELONGATION FACTOR GREA"/>
    <property type="match status" value="1"/>
</dbReference>
<evidence type="ECO:0000259" key="5">
    <source>
        <dbReference type="Pfam" id="PF03449"/>
    </source>
</evidence>
<gene>
    <name evidence="6" type="primary">greA</name>
    <name evidence="6" type="ORF">GCM10008938_06060</name>
</gene>
<evidence type="ECO:0000259" key="4">
    <source>
        <dbReference type="Pfam" id="PF01272"/>
    </source>
</evidence>
<keyword evidence="7" id="KW-1185">Reference proteome</keyword>
<keyword evidence="6" id="KW-0251">Elongation factor</keyword>
<dbReference type="SUPFAM" id="SSF54534">
    <property type="entry name" value="FKBP-like"/>
    <property type="match status" value="1"/>
</dbReference>
<dbReference type="Gene3D" id="3.10.50.30">
    <property type="entry name" value="Transcription elongation factor, GreA/GreB, C-terminal domain"/>
    <property type="match status" value="1"/>
</dbReference>
<dbReference type="InterPro" id="IPR001437">
    <property type="entry name" value="Tscrpt_elong_fac_GreA/B_C"/>
</dbReference>
<dbReference type="GO" id="GO:0003746">
    <property type="term" value="F:translation elongation factor activity"/>
    <property type="evidence" value="ECO:0007669"/>
    <property type="project" value="UniProtKB-KW"/>
</dbReference>
<dbReference type="PROSITE" id="PS00830">
    <property type="entry name" value="GREAB_2"/>
    <property type="match status" value="1"/>
</dbReference>
<keyword evidence="2" id="KW-0805">Transcription regulation</keyword>
<feature type="domain" description="Transcription elongation factor GreA/GreB N-terminal" evidence="5">
    <location>
        <begin position="7"/>
        <end position="75"/>
    </location>
</feature>
<accession>A0ABQ2CYM7</accession>
<dbReference type="EMBL" id="BMOD01000002">
    <property type="protein sequence ID" value="GGJ22616.1"/>
    <property type="molecule type" value="Genomic_DNA"/>
</dbReference>
<keyword evidence="3" id="KW-0804">Transcription</keyword>
<evidence type="ECO:0000256" key="3">
    <source>
        <dbReference type="ARBA" id="ARBA00023163"/>
    </source>
</evidence>
<sequence length="177" mass="19738">MTKTHEITVKGYEKLINDLDHLKKVRRPEISDYMGKAIADGDLRESAAYDEARMLQSENEAKIAELEELVSKAVVVVEDLSELKNSSLNLSKVKYKVEASRRSGVALGARVEIEDEKGKTQTLEIVGAYEADVFKKKISDQSPLGQELLGKNVGDVVVVRPNEKLTIKYTIKAVQFD</sequence>
<dbReference type="PANTHER" id="PTHR30437">
    <property type="entry name" value="TRANSCRIPTION ELONGATION FACTOR GREA"/>
    <property type="match status" value="1"/>
</dbReference>
<feature type="domain" description="Transcription elongation factor GreA/GreB C-terminal" evidence="4">
    <location>
        <begin position="105"/>
        <end position="175"/>
    </location>
</feature>
<comment type="caution">
    <text evidence="6">The sequence shown here is derived from an EMBL/GenBank/DDBJ whole genome shotgun (WGS) entry which is preliminary data.</text>
</comment>
<dbReference type="PIRSF" id="PIRSF006092">
    <property type="entry name" value="GreA_GreB"/>
    <property type="match status" value="1"/>
</dbReference>
<evidence type="ECO:0000313" key="7">
    <source>
        <dbReference type="Proteomes" id="UP000632222"/>
    </source>
</evidence>
<dbReference type="SUPFAM" id="SSF46557">
    <property type="entry name" value="GreA transcript cleavage protein, N-terminal domain"/>
    <property type="match status" value="1"/>
</dbReference>
<dbReference type="Pfam" id="PF01272">
    <property type="entry name" value="GreA_GreB"/>
    <property type="match status" value="1"/>
</dbReference>
<dbReference type="InterPro" id="IPR036805">
    <property type="entry name" value="Tscrpt_elong_fac_GreA/B_N_sf"/>
</dbReference>
<protein>
    <submittedName>
        <fullName evidence="6">Transcription elongation factor GreA</fullName>
    </submittedName>
</protein>
<dbReference type="Pfam" id="PF03449">
    <property type="entry name" value="GreA_GreB_N"/>
    <property type="match status" value="1"/>
</dbReference>